<reference evidence="3" key="1">
    <citation type="journal article" date="2016" name="Nat. Commun.">
        <title>The Gonium pectorale genome demonstrates co-option of cell cycle regulation during the evolution of multicellularity.</title>
        <authorList>
            <person name="Hanschen E.R."/>
            <person name="Marriage T.N."/>
            <person name="Ferris P.J."/>
            <person name="Hamaji T."/>
            <person name="Toyoda A."/>
            <person name="Fujiyama A."/>
            <person name="Neme R."/>
            <person name="Noguchi H."/>
            <person name="Minakuchi Y."/>
            <person name="Suzuki M."/>
            <person name="Kawai-Toyooka H."/>
            <person name="Smith D.R."/>
            <person name="Sparks H."/>
            <person name="Anderson J."/>
            <person name="Bakaric R."/>
            <person name="Luria V."/>
            <person name="Karger A."/>
            <person name="Kirschner M.W."/>
            <person name="Durand P.M."/>
            <person name="Michod R.E."/>
            <person name="Nozaki H."/>
            <person name="Olson B.J."/>
        </authorList>
    </citation>
    <scope>NUCLEOTIDE SEQUENCE [LARGE SCALE GENOMIC DNA]</scope>
    <source>
        <strain evidence="3">NIES-2863</strain>
    </source>
</reference>
<dbReference type="AlphaFoldDB" id="A0A150GF70"/>
<name>A0A150GF70_GONPE</name>
<protein>
    <submittedName>
        <fullName evidence="2">Uncharacterized protein</fullName>
    </submittedName>
</protein>
<dbReference type="EMBL" id="LSYV01000028">
    <property type="protein sequence ID" value="KXZ48474.1"/>
    <property type="molecule type" value="Genomic_DNA"/>
</dbReference>
<accession>A0A150GF70</accession>
<proteinExistence type="predicted"/>
<comment type="caution">
    <text evidence="2">The sequence shown here is derived from an EMBL/GenBank/DDBJ whole genome shotgun (WGS) entry which is preliminary data.</text>
</comment>
<sequence>MTSPSPLSPSAGDGAAAGDKEVRVPADGRVVLIGIAGSTGSSSSTAASLPARAA</sequence>
<evidence type="ECO:0000313" key="3">
    <source>
        <dbReference type="Proteomes" id="UP000075714"/>
    </source>
</evidence>
<gene>
    <name evidence="2" type="ORF">GPECTOR_27g644</name>
</gene>
<feature type="compositionally biased region" description="Low complexity" evidence="1">
    <location>
        <begin position="1"/>
        <end position="17"/>
    </location>
</feature>
<evidence type="ECO:0000256" key="1">
    <source>
        <dbReference type="SAM" id="MobiDB-lite"/>
    </source>
</evidence>
<evidence type="ECO:0000313" key="2">
    <source>
        <dbReference type="EMBL" id="KXZ48474.1"/>
    </source>
</evidence>
<organism evidence="2 3">
    <name type="scientific">Gonium pectorale</name>
    <name type="common">Green alga</name>
    <dbReference type="NCBI Taxonomy" id="33097"/>
    <lineage>
        <taxon>Eukaryota</taxon>
        <taxon>Viridiplantae</taxon>
        <taxon>Chlorophyta</taxon>
        <taxon>core chlorophytes</taxon>
        <taxon>Chlorophyceae</taxon>
        <taxon>CS clade</taxon>
        <taxon>Chlamydomonadales</taxon>
        <taxon>Volvocaceae</taxon>
        <taxon>Gonium</taxon>
    </lineage>
</organism>
<dbReference type="Proteomes" id="UP000075714">
    <property type="component" value="Unassembled WGS sequence"/>
</dbReference>
<feature type="region of interest" description="Disordered" evidence="1">
    <location>
        <begin position="1"/>
        <end position="23"/>
    </location>
</feature>
<keyword evidence="3" id="KW-1185">Reference proteome</keyword>